<dbReference type="InterPro" id="IPR000719">
    <property type="entry name" value="Prot_kinase_dom"/>
</dbReference>
<dbReference type="InterPro" id="IPR008266">
    <property type="entry name" value="Tyr_kinase_AS"/>
</dbReference>
<keyword evidence="3" id="KW-1003">Cell membrane</keyword>
<dbReference type="WBParaSite" id="ASIM_0001068601-mRNA-1">
    <property type="protein sequence ID" value="ASIM_0001068601-mRNA-1"/>
    <property type="gene ID" value="ASIM_0001068601"/>
</dbReference>
<dbReference type="SUPFAM" id="SSF48726">
    <property type="entry name" value="Immunoglobulin"/>
    <property type="match status" value="1"/>
</dbReference>
<dbReference type="Proteomes" id="UP000267096">
    <property type="component" value="Unassembled WGS sequence"/>
</dbReference>
<dbReference type="PANTHER" id="PTHR24416">
    <property type="entry name" value="TYROSINE-PROTEIN KINASE RECEPTOR"/>
    <property type="match status" value="1"/>
</dbReference>
<organism evidence="22">
    <name type="scientific">Anisakis simplex</name>
    <name type="common">Herring worm</name>
    <dbReference type="NCBI Taxonomy" id="6269"/>
    <lineage>
        <taxon>Eukaryota</taxon>
        <taxon>Metazoa</taxon>
        <taxon>Ecdysozoa</taxon>
        <taxon>Nematoda</taxon>
        <taxon>Chromadorea</taxon>
        <taxon>Rhabditida</taxon>
        <taxon>Spirurina</taxon>
        <taxon>Ascaridomorpha</taxon>
        <taxon>Ascaridoidea</taxon>
        <taxon>Anisakidae</taxon>
        <taxon>Anisakis</taxon>
        <taxon>Anisakis simplex complex</taxon>
    </lineage>
</organism>
<feature type="signal peptide" evidence="18">
    <location>
        <begin position="1"/>
        <end position="22"/>
    </location>
</feature>
<feature type="transmembrane region" description="Helical" evidence="17">
    <location>
        <begin position="357"/>
        <end position="380"/>
    </location>
</feature>
<evidence type="ECO:0000256" key="9">
    <source>
        <dbReference type="ARBA" id="ARBA00023170"/>
    </source>
</evidence>
<dbReference type="InterPro" id="IPR013783">
    <property type="entry name" value="Ig-like_fold"/>
</dbReference>
<evidence type="ECO:0000256" key="10">
    <source>
        <dbReference type="ARBA" id="ARBA00023180"/>
    </source>
</evidence>
<dbReference type="Gene3D" id="2.60.40.10">
    <property type="entry name" value="Immunoglobulins"/>
    <property type="match status" value="1"/>
</dbReference>
<keyword evidence="21" id="KW-1185">Reference proteome</keyword>
<dbReference type="GO" id="GO:0043235">
    <property type="term" value="C:receptor complex"/>
    <property type="evidence" value="ECO:0007669"/>
    <property type="project" value="TreeGrafter"/>
</dbReference>
<dbReference type="FunFam" id="3.30.200.20:FF:000586">
    <property type="entry name" value="Receptor protein-tyrosine kinase"/>
    <property type="match status" value="1"/>
</dbReference>
<feature type="binding site" evidence="15">
    <location>
        <position position="633"/>
    </location>
    <ligand>
        <name>Mg(2+)</name>
        <dbReference type="ChEBI" id="CHEBI:18420"/>
    </ligand>
</feature>
<evidence type="ECO:0000256" key="13">
    <source>
        <dbReference type="PIRSR" id="PIRSR000615-1"/>
    </source>
</evidence>
<evidence type="ECO:0000256" key="12">
    <source>
        <dbReference type="ARBA" id="ARBA00051243"/>
    </source>
</evidence>
<comment type="subcellular location">
    <subcellularLocation>
        <location evidence="1">Cell membrane</location>
        <topology evidence="1">Single-pass membrane protein</topology>
    </subcellularLocation>
</comment>
<feature type="binding site" evidence="14 16">
    <location>
        <position position="478"/>
    </location>
    <ligand>
        <name>ATP</name>
        <dbReference type="ChEBI" id="CHEBI:30616"/>
    </ligand>
</feature>
<dbReference type="InterPro" id="IPR036179">
    <property type="entry name" value="Ig-like_dom_sf"/>
</dbReference>
<feature type="binding site" evidence="14">
    <location>
        <begin position="446"/>
        <end position="453"/>
    </location>
    <ligand>
        <name>ATP</name>
        <dbReference type="ChEBI" id="CHEBI:30616"/>
    </ligand>
</feature>
<dbReference type="GO" id="GO:0005524">
    <property type="term" value="F:ATP binding"/>
    <property type="evidence" value="ECO:0007669"/>
    <property type="project" value="UniProtKB-UniRule"/>
</dbReference>
<dbReference type="InterPro" id="IPR017441">
    <property type="entry name" value="Protein_kinase_ATP_BS"/>
</dbReference>
<feature type="binding site" evidence="15">
    <location>
        <position position="646"/>
    </location>
    <ligand>
        <name>Mg(2+)</name>
        <dbReference type="ChEBI" id="CHEBI:18420"/>
    </ligand>
</feature>
<keyword evidence="14 16" id="KW-0547">Nucleotide-binding</keyword>
<dbReference type="SMART" id="SM00409">
    <property type="entry name" value="IG"/>
    <property type="match status" value="2"/>
</dbReference>
<evidence type="ECO:0000259" key="19">
    <source>
        <dbReference type="PROSITE" id="PS50011"/>
    </source>
</evidence>
<dbReference type="PROSITE" id="PS50011">
    <property type="entry name" value="PROTEIN_KINASE_DOM"/>
    <property type="match status" value="1"/>
</dbReference>
<dbReference type="GO" id="GO:0007169">
    <property type="term" value="P:cell surface receptor protein tyrosine kinase signaling pathway"/>
    <property type="evidence" value="ECO:0007669"/>
    <property type="project" value="TreeGrafter"/>
</dbReference>
<keyword evidence="18" id="KW-0732">Signal</keyword>
<evidence type="ECO:0000256" key="17">
    <source>
        <dbReference type="SAM" id="Phobius"/>
    </source>
</evidence>
<dbReference type="InterPro" id="IPR011009">
    <property type="entry name" value="Kinase-like_dom_sf"/>
</dbReference>
<dbReference type="InterPro" id="IPR003599">
    <property type="entry name" value="Ig_sub"/>
</dbReference>
<evidence type="ECO:0000256" key="6">
    <source>
        <dbReference type="ARBA" id="ARBA00022989"/>
    </source>
</evidence>
<evidence type="ECO:0000256" key="15">
    <source>
        <dbReference type="PIRSR" id="PIRSR000615-3"/>
    </source>
</evidence>
<evidence type="ECO:0000313" key="22">
    <source>
        <dbReference type="WBParaSite" id="ASIM_0001068601-mRNA-1"/>
    </source>
</evidence>
<dbReference type="Gene3D" id="1.10.510.10">
    <property type="entry name" value="Transferase(Phosphotransferase) domain 1"/>
    <property type="match status" value="1"/>
</dbReference>
<dbReference type="SMART" id="SM00219">
    <property type="entry name" value="TyrKc"/>
    <property type="match status" value="1"/>
</dbReference>
<sequence>MRQRLPECLISILVSFISMVLADRVMLIHKSANATIGLYNGETYIQLREGDRFAVECHSNDTIQLLLPNITSVRGHDLNKVYNYITSKRTEGGIALEIAHAQKHHTGKYTCLTAASDISFYIFVLVETTESLPQNASVSKEGRLRLRNMSASPIEIKEGQSLEILINFDMFEPSGYSLQWFKTYYLPLAMSRESVTRNITYTINNQSDPYLGGGRLFIARANAEDAGIYELVATIGDDFNASFKWKVIVHPLRRRIDDLSMLTYNSVGEDVILFGKNAVIDCDTNDNNITGITMQRSKAYDKNWININSSELKVDKYTYKSVLKINETVSEDTLYRCVDERNNELKDVIVHRVPNTLGWILGIVGVISSASFITCALFIVRQRRKNTKQAQQLKQLYAQLMHTATNVDDTCLKNDQRPLHERIDQLPYERKFEIERERICFEKLLGGGEYGSVYLCRVLKRRSTVDKEHVEFVRAAAKRPRNRYNIEHYEALVAELRVMIAIGEHPNVLCLIGAVVKHLVSNYLYVITEFCEMGDLRSFVHDNRTNYVDEVVNMRRQQLIDNGYLVSNTVRRNAEECYAAQVKPDWDLLMNTERINGVVLSTCDLISFGYQISNGMQFLASKLCIHRDLAARNIFVTKNRIIRIADFGLARKDQSIYHMKSDCPLPVRWMAPETLTAKEFSEKVSRYEHLLSSPGKHKCGMRFAESDVWSFGVLLWELFTFGDYPYNKIQDNDELFDRLCSGYHLEKPACSPKAVYEIMEDCWHFDQLDRPDFAECKLKLYEQLKLVSPLVSNAFC</sequence>
<dbReference type="EMBL" id="UYRR01030990">
    <property type="protein sequence ID" value="VDK42603.1"/>
    <property type="molecule type" value="Genomic_DNA"/>
</dbReference>
<dbReference type="Pfam" id="PF07714">
    <property type="entry name" value="PK_Tyr_Ser-Thr"/>
    <property type="match status" value="2"/>
</dbReference>
<keyword evidence="9" id="KW-0675">Receptor</keyword>
<reference evidence="20 21" key="2">
    <citation type="submission" date="2018-11" db="EMBL/GenBank/DDBJ databases">
        <authorList>
            <consortium name="Pathogen Informatics"/>
        </authorList>
    </citation>
    <scope>NUCLEOTIDE SEQUENCE [LARGE SCALE GENOMIC DNA]</scope>
</reference>
<dbReference type="Gene3D" id="3.30.200.20">
    <property type="entry name" value="Phosphorylase Kinase, domain 1"/>
    <property type="match status" value="1"/>
</dbReference>
<evidence type="ECO:0000256" key="14">
    <source>
        <dbReference type="PIRSR" id="PIRSR000615-2"/>
    </source>
</evidence>
<evidence type="ECO:0000256" key="16">
    <source>
        <dbReference type="PROSITE-ProRule" id="PRU10141"/>
    </source>
</evidence>
<evidence type="ECO:0000256" key="3">
    <source>
        <dbReference type="ARBA" id="ARBA00022475"/>
    </source>
</evidence>
<dbReference type="InterPro" id="IPR020635">
    <property type="entry name" value="Tyr_kinase_cat_dom"/>
</dbReference>
<dbReference type="PIRSF" id="PIRSF000615">
    <property type="entry name" value="TyrPK_CSF1-R"/>
    <property type="match status" value="1"/>
</dbReference>
<protein>
    <recommendedName>
        <fullName evidence="2">receptor protein-tyrosine kinase</fullName>
        <ecNumber evidence="2">2.7.10.1</ecNumber>
    </recommendedName>
</protein>
<dbReference type="CDD" id="cd00192">
    <property type="entry name" value="PTKc"/>
    <property type="match status" value="1"/>
</dbReference>
<name>A0A0M3JRX5_ANISI</name>
<comment type="catalytic activity">
    <reaction evidence="12">
        <text>L-tyrosyl-[protein] + ATP = O-phospho-L-tyrosyl-[protein] + ADP + H(+)</text>
        <dbReference type="Rhea" id="RHEA:10596"/>
        <dbReference type="Rhea" id="RHEA-COMP:10136"/>
        <dbReference type="Rhea" id="RHEA-COMP:20101"/>
        <dbReference type="ChEBI" id="CHEBI:15378"/>
        <dbReference type="ChEBI" id="CHEBI:30616"/>
        <dbReference type="ChEBI" id="CHEBI:46858"/>
        <dbReference type="ChEBI" id="CHEBI:61978"/>
        <dbReference type="ChEBI" id="CHEBI:456216"/>
        <dbReference type="EC" id="2.7.10.1"/>
    </reaction>
</comment>
<evidence type="ECO:0000256" key="2">
    <source>
        <dbReference type="ARBA" id="ARBA00011902"/>
    </source>
</evidence>
<evidence type="ECO:0000256" key="1">
    <source>
        <dbReference type="ARBA" id="ARBA00004162"/>
    </source>
</evidence>
<dbReference type="PANTHER" id="PTHR24416:SF602">
    <property type="entry name" value="PROTEIN VER-1-RELATED"/>
    <property type="match status" value="1"/>
</dbReference>
<accession>A0A0M3JRX5</accession>
<keyword evidence="5 14" id="KW-0067">ATP-binding</keyword>
<feature type="binding site" evidence="14">
    <location>
        <begin position="529"/>
        <end position="535"/>
    </location>
    <ligand>
        <name>ATP</name>
        <dbReference type="ChEBI" id="CHEBI:30616"/>
    </ligand>
</feature>
<gene>
    <name evidence="20" type="ORF">ASIM_LOCUS10244</name>
</gene>
<dbReference type="GO" id="GO:0045138">
    <property type="term" value="P:nematode male tail tip morphogenesis"/>
    <property type="evidence" value="ECO:0007669"/>
    <property type="project" value="UniProtKB-ARBA"/>
</dbReference>
<reference evidence="22" key="1">
    <citation type="submission" date="2017-02" db="UniProtKB">
        <authorList>
            <consortium name="WormBaseParasite"/>
        </authorList>
    </citation>
    <scope>IDENTIFICATION</scope>
</reference>
<evidence type="ECO:0000256" key="5">
    <source>
        <dbReference type="ARBA" id="ARBA00022840"/>
    </source>
</evidence>
<dbReference type="AlphaFoldDB" id="A0A0M3JRX5"/>
<dbReference type="EC" id="2.7.10.1" evidence="2"/>
<dbReference type="SUPFAM" id="SSF56112">
    <property type="entry name" value="Protein kinase-like (PK-like)"/>
    <property type="match status" value="1"/>
</dbReference>
<feature type="active site" description="Proton acceptor" evidence="13">
    <location>
        <position position="628"/>
    </location>
</feature>
<keyword evidence="4 17" id="KW-0812">Transmembrane</keyword>
<dbReference type="GO" id="GO:0046872">
    <property type="term" value="F:metal ion binding"/>
    <property type="evidence" value="ECO:0007669"/>
    <property type="project" value="UniProtKB-KW"/>
</dbReference>
<evidence type="ECO:0000256" key="11">
    <source>
        <dbReference type="ARBA" id="ARBA00023319"/>
    </source>
</evidence>
<keyword evidence="10" id="KW-0325">Glycoprotein</keyword>
<keyword evidence="8" id="KW-1015">Disulfide bond</keyword>
<keyword evidence="15" id="KW-0479">Metal-binding</keyword>
<keyword evidence="7 17" id="KW-0472">Membrane</keyword>
<dbReference type="GO" id="GO:0004714">
    <property type="term" value="F:transmembrane receptor protein tyrosine kinase activity"/>
    <property type="evidence" value="ECO:0007669"/>
    <property type="project" value="UniProtKB-EC"/>
</dbReference>
<feature type="binding site" evidence="14">
    <location>
        <position position="632"/>
    </location>
    <ligand>
        <name>ATP</name>
        <dbReference type="ChEBI" id="CHEBI:30616"/>
    </ligand>
</feature>
<evidence type="ECO:0000313" key="21">
    <source>
        <dbReference type="Proteomes" id="UP000267096"/>
    </source>
</evidence>
<dbReference type="OrthoDB" id="3256376at2759"/>
<dbReference type="PROSITE" id="PS00109">
    <property type="entry name" value="PROTEIN_KINASE_TYR"/>
    <property type="match status" value="1"/>
</dbReference>
<evidence type="ECO:0000256" key="7">
    <source>
        <dbReference type="ARBA" id="ARBA00023136"/>
    </source>
</evidence>
<dbReference type="InterPro" id="IPR050122">
    <property type="entry name" value="RTK"/>
</dbReference>
<keyword evidence="11" id="KW-0393">Immunoglobulin domain</keyword>
<dbReference type="GO" id="GO:0005886">
    <property type="term" value="C:plasma membrane"/>
    <property type="evidence" value="ECO:0007669"/>
    <property type="project" value="UniProtKB-SubCell"/>
</dbReference>
<evidence type="ECO:0000313" key="20">
    <source>
        <dbReference type="EMBL" id="VDK42603.1"/>
    </source>
</evidence>
<feature type="chain" id="PRO_5043121024" description="receptor protein-tyrosine kinase" evidence="18">
    <location>
        <begin position="23"/>
        <end position="796"/>
    </location>
</feature>
<dbReference type="PROSITE" id="PS00107">
    <property type="entry name" value="PROTEIN_KINASE_ATP"/>
    <property type="match status" value="1"/>
</dbReference>
<dbReference type="InterPro" id="IPR001245">
    <property type="entry name" value="Ser-Thr/Tyr_kinase_cat_dom"/>
</dbReference>
<feature type="domain" description="Protein kinase" evidence="19">
    <location>
        <begin position="439"/>
        <end position="784"/>
    </location>
</feature>
<proteinExistence type="predicted"/>
<evidence type="ECO:0000256" key="4">
    <source>
        <dbReference type="ARBA" id="ARBA00022692"/>
    </source>
</evidence>
<evidence type="ECO:0000256" key="8">
    <source>
        <dbReference type="ARBA" id="ARBA00023157"/>
    </source>
</evidence>
<evidence type="ECO:0000256" key="18">
    <source>
        <dbReference type="SAM" id="SignalP"/>
    </source>
</evidence>
<keyword evidence="15" id="KW-0460">Magnesium</keyword>
<keyword evidence="6 17" id="KW-1133">Transmembrane helix</keyword>